<dbReference type="AlphaFoldDB" id="A0A3N2H9Z5"/>
<keyword evidence="8" id="KW-1185">Reference proteome</keyword>
<keyword evidence="3" id="KW-0274">FAD</keyword>
<evidence type="ECO:0000313" key="7">
    <source>
        <dbReference type="EMBL" id="ROS45160.1"/>
    </source>
</evidence>
<dbReference type="InterPro" id="IPR050493">
    <property type="entry name" value="FAD-dep_Monooxygenase_BioMet"/>
</dbReference>
<dbReference type="InterPro" id="IPR036188">
    <property type="entry name" value="FAD/NAD-bd_sf"/>
</dbReference>
<dbReference type="Proteomes" id="UP000274843">
    <property type="component" value="Unassembled WGS sequence"/>
</dbReference>
<accession>A0A3N2H9Z5</accession>
<evidence type="ECO:0000256" key="4">
    <source>
        <dbReference type="ARBA" id="ARBA00023002"/>
    </source>
</evidence>
<dbReference type="SUPFAM" id="SSF51905">
    <property type="entry name" value="FAD/NAD(P)-binding domain"/>
    <property type="match status" value="1"/>
</dbReference>
<evidence type="ECO:0000256" key="5">
    <source>
        <dbReference type="ARBA" id="ARBA00023033"/>
    </source>
</evidence>
<dbReference type="SUPFAM" id="SSF54373">
    <property type="entry name" value="FAD-linked reductases, C-terminal domain"/>
    <property type="match status" value="1"/>
</dbReference>
<keyword evidence="5" id="KW-0503">Monooxygenase</keyword>
<proteinExistence type="predicted"/>
<dbReference type="GO" id="GO:0004497">
    <property type="term" value="F:monooxygenase activity"/>
    <property type="evidence" value="ECO:0007669"/>
    <property type="project" value="UniProtKB-KW"/>
</dbReference>
<name>A0A3N2H9Z5_9PSEU</name>
<evidence type="ECO:0000256" key="2">
    <source>
        <dbReference type="ARBA" id="ARBA00022630"/>
    </source>
</evidence>
<gene>
    <name evidence="7" type="ORF">EDD35_7623</name>
</gene>
<comment type="cofactor">
    <cofactor evidence="1">
        <name>FAD</name>
        <dbReference type="ChEBI" id="CHEBI:57692"/>
    </cofactor>
</comment>
<evidence type="ECO:0000313" key="8">
    <source>
        <dbReference type="Proteomes" id="UP000274843"/>
    </source>
</evidence>
<keyword evidence="4" id="KW-0560">Oxidoreductase</keyword>
<dbReference type="InterPro" id="IPR002938">
    <property type="entry name" value="FAD-bd"/>
</dbReference>
<dbReference type="PRINTS" id="PR00420">
    <property type="entry name" value="RNGMNOXGNASE"/>
</dbReference>
<comment type="caution">
    <text evidence="7">The sequence shown here is derived from an EMBL/GenBank/DDBJ whole genome shotgun (WGS) entry which is preliminary data.</text>
</comment>
<dbReference type="Pfam" id="PF01494">
    <property type="entry name" value="FAD_binding_3"/>
    <property type="match status" value="1"/>
</dbReference>
<dbReference type="PANTHER" id="PTHR13789:SF318">
    <property type="entry name" value="GERANYLGERANYL DIPHOSPHATE REDUCTASE"/>
    <property type="match status" value="1"/>
</dbReference>
<evidence type="ECO:0000256" key="1">
    <source>
        <dbReference type="ARBA" id="ARBA00001974"/>
    </source>
</evidence>
<dbReference type="GO" id="GO:0071949">
    <property type="term" value="F:FAD binding"/>
    <property type="evidence" value="ECO:0007669"/>
    <property type="project" value="InterPro"/>
</dbReference>
<keyword evidence="2" id="KW-0285">Flavoprotein</keyword>
<organism evidence="7 8">
    <name type="scientific">Amycolatopsis thermoflava</name>
    <dbReference type="NCBI Taxonomy" id="84480"/>
    <lineage>
        <taxon>Bacteria</taxon>
        <taxon>Bacillati</taxon>
        <taxon>Actinomycetota</taxon>
        <taxon>Actinomycetes</taxon>
        <taxon>Pseudonocardiales</taxon>
        <taxon>Pseudonocardiaceae</taxon>
        <taxon>Amycolatopsis</taxon>
        <taxon>Amycolatopsis methanolica group</taxon>
    </lineage>
</organism>
<sequence>MGVRIIVAGGGIGGLTTALALVRAGLDVRVVERAAGFGEIGAGVQLGPNATRVLDSLGLGEALRDTAVEPVATRFLRWADDSVLTEWPLAGQVRARFGAPYYTLYRPDLIAALAAAIPAGTVSFGRQVAAVEDGRTVRFADGATETADVVVGADGIHSAVRTSTLPETAPRFSGMCAYRALLPNDTEPVVRIWLGPGRHLVAYPVGRGARLLNVVCVAPADDWPDESWTAPGDVTRLREHFDGWSPEVRKILDRVTEPVYRWGLHDREPLPRWSTPTTTLVGDACHPMLPFLAQGGAQAIEDAAVLAASLATAGPAEALQRYEARRLDRTARIQRQSWGNNVSYHLPDGPEQARRDEALAGGAIMSLDALSWLFGHDVRVGDRPGV</sequence>
<dbReference type="PANTHER" id="PTHR13789">
    <property type="entry name" value="MONOOXYGENASE"/>
    <property type="match status" value="1"/>
</dbReference>
<protein>
    <submittedName>
        <fullName evidence="7">Salicylate hydroxylase</fullName>
    </submittedName>
</protein>
<reference evidence="7 8" key="1">
    <citation type="submission" date="2018-11" db="EMBL/GenBank/DDBJ databases">
        <title>Sequencing the genomes of 1000 actinobacteria strains.</title>
        <authorList>
            <person name="Klenk H.-P."/>
        </authorList>
    </citation>
    <scope>NUCLEOTIDE SEQUENCE [LARGE SCALE GENOMIC DNA]</scope>
    <source>
        <strain evidence="7 8">DSM 44348</strain>
    </source>
</reference>
<feature type="domain" description="FAD-binding" evidence="6">
    <location>
        <begin position="4"/>
        <end position="336"/>
    </location>
</feature>
<dbReference type="EMBL" id="RKHY01000001">
    <property type="protein sequence ID" value="ROS45160.1"/>
    <property type="molecule type" value="Genomic_DNA"/>
</dbReference>
<evidence type="ECO:0000256" key="3">
    <source>
        <dbReference type="ARBA" id="ARBA00022827"/>
    </source>
</evidence>
<evidence type="ECO:0000259" key="6">
    <source>
        <dbReference type="Pfam" id="PF01494"/>
    </source>
</evidence>
<dbReference type="Gene3D" id="3.50.50.60">
    <property type="entry name" value="FAD/NAD(P)-binding domain"/>
    <property type="match status" value="1"/>
</dbReference>